<name>A0A974ZZH9_9BACT</name>
<dbReference type="RefSeq" id="WP_205720628.1">
    <property type="nucleotide sequence ID" value="NZ_CP070608.1"/>
</dbReference>
<dbReference type="Proteomes" id="UP000662783">
    <property type="component" value="Chromosome"/>
</dbReference>
<dbReference type="Pfam" id="PF13673">
    <property type="entry name" value="Acetyltransf_10"/>
    <property type="match status" value="1"/>
</dbReference>
<dbReference type="Gene3D" id="3.40.630.30">
    <property type="match status" value="1"/>
</dbReference>
<dbReference type="AlphaFoldDB" id="A0A974ZZH9"/>
<sequence length="145" mass="16961">MTLIIKEISSDEELKKAFEIRKIVFVEGQNVPFEEELDKYENESHHLLAVYNNEPAGTCRWRFTNEGIKLERFAVLEKFRGNKIGSALVETTLQNIKTHPKFSGQMLYLNSQIDAVPLYKKFGFKTIGEEFLECDIRHLKMIKYL</sequence>
<accession>A0A974ZZH9</accession>
<dbReference type="SUPFAM" id="SSF55729">
    <property type="entry name" value="Acyl-CoA N-acyltransferases (Nat)"/>
    <property type="match status" value="1"/>
</dbReference>
<protein>
    <submittedName>
        <fullName evidence="2">GNAT family N-acetyltransferase</fullName>
    </submittedName>
</protein>
<reference evidence="2" key="1">
    <citation type="submission" date="2021-02" db="EMBL/GenBank/DDBJ databases">
        <title>Fulvivirga sp. S481 isolated from sea water.</title>
        <authorList>
            <person name="Bae S.S."/>
            <person name="Baek K."/>
        </authorList>
    </citation>
    <scope>NUCLEOTIDE SEQUENCE</scope>
    <source>
        <strain evidence="2">S481</strain>
    </source>
</reference>
<organism evidence="2 3">
    <name type="scientific">Fulvivirga lutea</name>
    <dbReference type="NCBI Taxonomy" id="2810512"/>
    <lineage>
        <taxon>Bacteria</taxon>
        <taxon>Pseudomonadati</taxon>
        <taxon>Bacteroidota</taxon>
        <taxon>Cytophagia</taxon>
        <taxon>Cytophagales</taxon>
        <taxon>Fulvivirgaceae</taxon>
        <taxon>Fulvivirga</taxon>
    </lineage>
</organism>
<dbReference type="KEGG" id="fuv:JR347_10855"/>
<feature type="domain" description="N-acetyltransferase" evidence="1">
    <location>
        <begin position="3"/>
        <end position="145"/>
    </location>
</feature>
<keyword evidence="3" id="KW-1185">Reference proteome</keyword>
<dbReference type="PROSITE" id="PS51186">
    <property type="entry name" value="GNAT"/>
    <property type="match status" value="1"/>
</dbReference>
<dbReference type="GO" id="GO:0016747">
    <property type="term" value="F:acyltransferase activity, transferring groups other than amino-acyl groups"/>
    <property type="evidence" value="ECO:0007669"/>
    <property type="project" value="InterPro"/>
</dbReference>
<dbReference type="InterPro" id="IPR000182">
    <property type="entry name" value="GNAT_dom"/>
</dbReference>
<evidence type="ECO:0000313" key="2">
    <source>
        <dbReference type="EMBL" id="QSE96115.1"/>
    </source>
</evidence>
<dbReference type="CDD" id="cd04301">
    <property type="entry name" value="NAT_SF"/>
    <property type="match status" value="1"/>
</dbReference>
<evidence type="ECO:0000313" key="3">
    <source>
        <dbReference type="Proteomes" id="UP000662783"/>
    </source>
</evidence>
<evidence type="ECO:0000259" key="1">
    <source>
        <dbReference type="PROSITE" id="PS51186"/>
    </source>
</evidence>
<proteinExistence type="predicted"/>
<dbReference type="InterPro" id="IPR016181">
    <property type="entry name" value="Acyl_CoA_acyltransferase"/>
</dbReference>
<dbReference type="EMBL" id="CP070608">
    <property type="protein sequence ID" value="QSE96115.1"/>
    <property type="molecule type" value="Genomic_DNA"/>
</dbReference>
<gene>
    <name evidence="2" type="ORF">JR347_10855</name>
</gene>